<sequence length="73" mass="7591">MESSNGRVRNAAGTRGGVRDQAPGTRADRTPDSNPTRPDAGRDLAHHHVVAAYLTAVAAVVTAAGTILTLLMR</sequence>
<reference evidence="4" key="1">
    <citation type="journal article" date="2019" name="Int. J. Syst. Evol. Microbiol.">
        <title>The Global Catalogue of Microorganisms (GCM) 10K type strain sequencing project: providing services to taxonomists for standard genome sequencing and annotation.</title>
        <authorList>
            <consortium name="The Broad Institute Genomics Platform"/>
            <consortium name="The Broad Institute Genome Sequencing Center for Infectious Disease"/>
            <person name="Wu L."/>
            <person name="Ma J."/>
        </authorList>
    </citation>
    <scope>NUCLEOTIDE SEQUENCE [LARGE SCALE GENOMIC DNA]</scope>
    <source>
        <strain evidence="4">JCM 17656</strain>
    </source>
</reference>
<keyword evidence="2" id="KW-0812">Transmembrane</keyword>
<proteinExistence type="predicted"/>
<evidence type="ECO:0000313" key="3">
    <source>
        <dbReference type="EMBL" id="GAA3587978.1"/>
    </source>
</evidence>
<feature type="region of interest" description="Disordered" evidence="1">
    <location>
        <begin position="1"/>
        <end position="43"/>
    </location>
</feature>
<evidence type="ECO:0000256" key="2">
    <source>
        <dbReference type="SAM" id="Phobius"/>
    </source>
</evidence>
<keyword evidence="4" id="KW-1185">Reference proteome</keyword>
<evidence type="ECO:0000313" key="4">
    <source>
        <dbReference type="Proteomes" id="UP001500707"/>
    </source>
</evidence>
<accession>A0ABP6YPF2</accession>
<protein>
    <submittedName>
        <fullName evidence="3">Uncharacterized protein</fullName>
    </submittedName>
</protein>
<organism evidence="3 4">
    <name type="scientific">Streptomyces osmaniensis</name>
    <dbReference type="NCBI Taxonomy" id="593134"/>
    <lineage>
        <taxon>Bacteria</taxon>
        <taxon>Bacillati</taxon>
        <taxon>Actinomycetota</taxon>
        <taxon>Actinomycetes</taxon>
        <taxon>Kitasatosporales</taxon>
        <taxon>Streptomycetaceae</taxon>
        <taxon>Streptomyces</taxon>
    </lineage>
</organism>
<comment type="caution">
    <text evidence="3">The sequence shown here is derived from an EMBL/GenBank/DDBJ whole genome shotgun (WGS) entry which is preliminary data.</text>
</comment>
<name>A0ABP6YPF2_9ACTN</name>
<evidence type="ECO:0000256" key="1">
    <source>
        <dbReference type="SAM" id="MobiDB-lite"/>
    </source>
</evidence>
<feature type="transmembrane region" description="Helical" evidence="2">
    <location>
        <begin position="50"/>
        <end position="71"/>
    </location>
</feature>
<dbReference type="EMBL" id="BAABCE010000023">
    <property type="protein sequence ID" value="GAA3587978.1"/>
    <property type="molecule type" value="Genomic_DNA"/>
</dbReference>
<keyword evidence="2" id="KW-1133">Transmembrane helix</keyword>
<dbReference type="Proteomes" id="UP001500707">
    <property type="component" value="Unassembled WGS sequence"/>
</dbReference>
<gene>
    <name evidence="3" type="ORF">GCM10022295_81920</name>
</gene>
<keyword evidence="2" id="KW-0472">Membrane</keyword>